<organism evidence="2 3">
    <name type="scientific">Ditylenchus dipsaci</name>
    <dbReference type="NCBI Taxonomy" id="166011"/>
    <lineage>
        <taxon>Eukaryota</taxon>
        <taxon>Metazoa</taxon>
        <taxon>Ecdysozoa</taxon>
        <taxon>Nematoda</taxon>
        <taxon>Chromadorea</taxon>
        <taxon>Rhabditida</taxon>
        <taxon>Tylenchina</taxon>
        <taxon>Tylenchomorpha</taxon>
        <taxon>Sphaerularioidea</taxon>
        <taxon>Anguinidae</taxon>
        <taxon>Anguininae</taxon>
        <taxon>Ditylenchus</taxon>
    </lineage>
</organism>
<accession>A0A915EM82</accession>
<name>A0A915EM82_9BILA</name>
<keyword evidence="1" id="KW-1133">Transmembrane helix</keyword>
<feature type="transmembrane region" description="Helical" evidence="1">
    <location>
        <begin position="30"/>
        <end position="49"/>
    </location>
</feature>
<dbReference type="Proteomes" id="UP000887574">
    <property type="component" value="Unplaced"/>
</dbReference>
<reference evidence="3" key="1">
    <citation type="submission" date="2022-11" db="UniProtKB">
        <authorList>
            <consortium name="WormBaseParasite"/>
        </authorList>
    </citation>
    <scope>IDENTIFICATION</scope>
</reference>
<evidence type="ECO:0000256" key="1">
    <source>
        <dbReference type="SAM" id="Phobius"/>
    </source>
</evidence>
<dbReference type="AlphaFoldDB" id="A0A915EM82"/>
<evidence type="ECO:0000313" key="2">
    <source>
        <dbReference type="Proteomes" id="UP000887574"/>
    </source>
</evidence>
<dbReference type="WBParaSite" id="jg6848">
    <property type="protein sequence ID" value="jg6848"/>
    <property type="gene ID" value="jg6848"/>
</dbReference>
<keyword evidence="1" id="KW-0812">Transmembrane</keyword>
<evidence type="ECO:0000313" key="3">
    <source>
        <dbReference type="WBParaSite" id="jg6848"/>
    </source>
</evidence>
<protein>
    <submittedName>
        <fullName evidence="3">Uncharacterized protein</fullName>
    </submittedName>
</protein>
<keyword evidence="2" id="KW-1185">Reference proteome</keyword>
<proteinExistence type="predicted"/>
<keyword evidence="1" id="KW-0472">Membrane</keyword>
<sequence length="172" mass="19426">MTVMFKETRRMGNDPLPPSIKHELARLSSYGLWIFGCRAAFFATHLAWYQMKILASYVLCACENELEEEVAAKVMDPVRETISKDVALLQLASSTAEFFPSSALIINKDVAFWCCLSLLLSLSRLGQECGCQGRCWTDRPRRKGVYASSTLAGRKTPEPVLLPLLLRYRWAD</sequence>